<dbReference type="PROSITE" id="PS00227">
    <property type="entry name" value="TUBULIN"/>
    <property type="match status" value="1"/>
</dbReference>
<dbReference type="FunFam" id="3.40.50.1440:FF:000023">
    <property type="entry name" value="Cell division protein FtsZ"/>
    <property type="match status" value="1"/>
</dbReference>
<dbReference type="InterPro" id="IPR024757">
    <property type="entry name" value="FtsZ_C"/>
</dbReference>
<dbReference type="AlphaFoldDB" id="A0A1F5RVL7"/>
<evidence type="ECO:0000256" key="11">
    <source>
        <dbReference type="SAM" id="MobiDB-lite"/>
    </source>
</evidence>
<evidence type="ECO:0000313" key="14">
    <source>
        <dbReference type="EMBL" id="OGF18460.1"/>
    </source>
</evidence>
<reference evidence="14 15" key="1">
    <citation type="journal article" date="2016" name="Nat. Commun.">
        <title>Thousands of microbial genomes shed light on interconnected biogeochemical processes in an aquifer system.</title>
        <authorList>
            <person name="Anantharaman K."/>
            <person name="Brown C.T."/>
            <person name="Hug L.A."/>
            <person name="Sharon I."/>
            <person name="Castelle C.J."/>
            <person name="Probst A.J."/>
            <person name="Thomas B.C."/>
            <person name="Singh A."/>
            <person name="Wilkins M.J."/>
            <person name="Karaoz U."/>
            <person name="Brodie E.L."/>
            <person name="Williams K.H."/>
            <person name="Hubbard S.S."/>
            <person name="Banfield J.F."/>
        </authorList>
    </citation>
    <scope>NUCLEOTIDE SEQUENCE [LARGE SCALE GENOMIC DNA]</scope>
</reference>
<dbReference type="PROSITE" id="PS01135">
    <property type="entry name" value="FTSZ_2"/>
    <property type="match status" value="1"/>
</dbReference>
<dbReference type="EMBL" id="MFFU01000045">
    <property type="protein sequence ID" value="OGF18460.1"/>
    <property type="molecule type" value="Genomic_DNA"/>
</dbReference>
<feature type="domain" description="Tubulin/FtsZ GTPase" evidence="12">
    <location>
        <begin position="13"/>
        <end position="205"/>
    </location>
</feature>
<keyword evidence="3 8" id="KW-0132">Cell division</keyword>
<feature type="binding site" evidence="8">
    <location>
        <position position="143"/>
    </location>
    <ligand>
        <name>GTP</name>
        <dbReference type="ChEBI" id="CHEBI:37565"/>
    </ligand>
</feature>
<organism evidence="14 15">
    <name type="scientific">Candidatus Falkowbacteria bacterium RIFCSPHIGHO2_02_FULL_45_15</name>
    <dbReference type="NCBI Taxonomy" id="1797987"/>
    <lineage>
        <taxon>Bacteria</taxon>
        <taxon>Candidatus Falkowiibacteriota</taxon>
    </lineage>
</organism>
<comment type="function">
    <text evidence="8 10">Essential cell division protein that forms a contractile ring structure (Z ring) at the future cell division site. The regulation of the ring assembly controls the timing and the location of cell division. One of the functions of the FtsZ ring is to recruit other cell division proteins to the septum to produce a new cell wall between the dividing cells. Binds GTP and shows GTPase activity.</text>
</comment>
<feature type="region of interest" description="Disordered" evidence="11">
    <location>
        <begin position="318"/>
        <end position="398"/>
    </location>
</feature>
<dbReference type="GO" id="GO:0032153">
    <property type="term" value="C:cell division site"/>
    <property type="evidence" value="ECO:0007669"/>
    <property type="project" value="UniProtKB-UniRule"/>
</dbReference>
<dbReference type="Pfam" id="PF12327">
    <property type="entry name" value="FtsZ_C"/>
    <property type="match status" value="1"/>
</dbReference>
<comment type="caution">
    <text evidence="14">The sequence shown here is derived from an EMBL/GenBank/DDBJ whole genome shotgun (WGS) entry which is preliminary data.</text>
</comment>
<evidence type="ECO:0000256" key="10">
    <source>
        <dbReference type="RuleBase" id="RU000631"/>
    </source>
</evidence>
<proteinExistence type="inferred from homology"/>
<keyword evidence="5 8" id="KW-0342">GTP-binding</keyword>
<dbReference type="SMART" id="SM00865">
    <property type="entry name" value="Tubulin_C"/>
    <property type="match status" value="1"/>
</dbReference>
<evidence type="ECO:0000256" key="3">
    <source>
        <dbReference type="ARBA" id="ARBA00022618"/>
    </source>
</evidence>
<dbReference type="GO" id="GO:0005525">
    <property type="term" value="F:GTP binding"/>
    <property type="evidence" value="ECO:0007669"/>
    <property type="project" value="UniProtKB-UniRule"/>
</dbReference>
<dbReference type="Gene3D" id="3.30.1330.20">
    <property type="entry name" value="Tubulin/FtsZ, C-terminal domain"/>
    <property type="match status" value="1"/>
</dbReference>
<accession>A0A1F5RVL7</accession>
<evidence type="ECO:0000256" key="6">
    <source>
        <dbReference type="ARBA" id="ARBA00023210"/>
    </source>
</evidence>
<feature type="binding site" evidence="8">
    <location>
        <begin position="108"/>
        <end position="110"/>
    </location>
    <ligand>
        <name>GTP</name>
        <dbReference type="ChEBI" id="CHEBI:37565"/>
    </ligand>
</feature>
<dbReference type="InterPro" id="IPR020805">
    <property type="entry name" value="Cell_div_FtsZ_CS"/>
</dbReference>
<evidence type="ECO:0000256" key="4">
    <source>
        <dbReference type="ARBA" id="ARBA00022741"/>
    </source>
</evidence>
<dbReference type="GO" id="GO:0005874">
    <property type="term" value="C:microtubule"/>
    <property type="evidence" value="ECO:0007669"/>
    <property type="project" value="InterPro"/>
</dbReference>
<dbReference type="InterPro" id="IPR045061">
    <property type="entry name" value="FtsZ/CetZ"/>
</dbReference>
<dbReference type="GO" id="GO:0003924">
    <property type="term" value="F:GTPase activity"/>
    <property type="evidence" value="ECO:0007669"/>
    <property type="project" value="UniProtKB-UniRule"/>
</dbReference>
<dbReference type="Pfam" id="PF00091">
    <property type="entry name" value="Tubulin"/>
    <property type="match status" value="1"/>
</dbReference>
<dbReference type="SMART" id="SM00864">
    <property type="entry name" value="Tubulin"/>
    <property type="match status" value="1"/>
</dbReference>
<dbReference type="GO" id="GO:0007017">
    <property type="term" value="P:microtubule-based process"/>
    <property type="evidence" value="ECO:0007669"/>
    <property type="project" value="InterPro"/>
</dbReference>
<evidence type="ECO:0000256" key="9">
    <source>
        <dbReference type="NCBIfam" id="TIGR00065"/>
    </source>
</evidence>
<comment type="similarity">
    <text evidence="1 8 10">Belongs to the FtsZ family.</text>
</comment>
<dbReference type="SUPFAM" id="SSF52490">
    <property type="entry name" value="Tubulin nucleotide-binding domain-like"/>
    <property type="match status" value="1"/>
</dbReference>
<feature type="compositionally biased region" description="Low complexity" evidence="11">
    <location>
        <begin position="321"/>
        <end position="333"/>
    </location>
</feature>
<dbReference type="InterPro" id="IPR017975">
    <property type="entry name" value="Tubulin_CS"/>
</dbReference>
<evidence type="ECO:0000259" key="13">
    <source>
        <dbReference type="SMART" id="SM00865"/>
    </source>
</evidence>
<dbReference type="GO" id="GO:0005737">
    <property type="term" value="C:cytoplasm"/>
    <property type="evidence" value="ECO:0007669"/>
    <property type="project" value="UniProtKB-SubCell"/>
</dbReference>
<dbReference type="PANTHER" id="PTHR30314">
    <property type="entry name" value="CELL DIVISION PROTEIN FTSZ-RELATED"/>
    <property type="match status" value="1"/>
</dbReference>
<dbReference type="InterPro" id="IPR000158">
    <property type="entry name" value="Cell_div_FtsZ"/>
</dbReference>
<dbReference type="GO" id="GO:0051258">
    <property type="term" value="P:protein polymerization"/>
    <property type="evidence" value="ECO:0007669"/>
    <property type="project" value="UniProtKB-UniRule"/>
</dbReference>
<feature type="binding site" evidence="8">
    <location>
        <position position="139"/>
    </location>
    <ligand>
        <name>GTP</name>
        <dbReference type="ChEBI" id="CHEBI:37565"/>
    </ligand>
</feature>
<comment type="subcellular location">
    <subcellularLocation>
        <location evidence="8">Cytoplasm</location>
    </subcellularLocation>
    <text evidence="8">Assembles at midcell at the inner surface of the cytoplasmic membrane.</text>
</comment>
<keyword evidence="2 8" id="KW-0963">Cytoplasm</keyword>
<dbReference type="InterPro" id="IPR037103">
    <property type="entry name" value="Tubulin/FtsZ-like_C"/>
</dbReference>
<evidence type="ECO:0000256" key="8">
    <source>
        <dbReference type="HAMAP-Rule" id="MF_00909"/>
    </source>
</evidence>
<dbReference type="PANTHER" id="PTHR30314:SF3">
    <property type="entry name" value="MITOCHONDRIAL DIVISION PROTEIN FSZA"/>
    <property type="match status" value="1"/>
</dbReference>
<dbReference type="Gene3D" id="3.40.50.1440">
    <property type="entry name" value="Tubulin/FtsZ, GTPase domain"/>
    <property type="match status" value="1"/>
</dbReference>
<evidence type="ECO:0000256" key="2">
    <source>
        <dbReference type="ARBA" id="ARBA00022490"/>
    </source>
</evidence>
<dbReference type="SUPFAM" id="SSF55307">
    <property type="entry name" value="Tubulin C-terminal domain-like"/>
    <property type="match status" value="1"/>
</dbReference>
<comment type="caution">
    <text evidence="8">Lacks conserved residue(s) required for the propagation of feature annotation.</text>
</comment>
<dbReference type="InterPro" id="IPR008280">
    <property type="entry name" value="Tub_FtsZ_C"/>
</dbReference>
<dbReference type="GO" id="GO:0043093">
    <property type="term" value="P:FtsZ-dependent cytokinesis"/>
    <property type="evidence" value="ECO:0007669"/>
    <property type="project" value="UniProtKB-UniRule"/>
</dbReference>
<evidence type="ECO:0000313" key="15">
    <source>
        <dbReference type="Proteomes" id="UP000177691"/>
    </source>
</evidence>
<evidence type="ECO:0000259" key="12">
    <source>
        <dbReference type="SMART" id="SM00864"/>
    </source>
</evidence>
<feature type="compositionally biased region" description="Basic and acidic residues" evidence="11">
    <location>
        <begin position="343"/>
        <end position="353"/>
    </location>
</feature>
<dbReference type="InterPro" id="IPR036525">
    <property type="entry name" value="Tubulin/FtsZ_GTPase_sf"/>
</dbReference>
<dbReference type="InterPro" id="IPR018316">
    <property type="entry name" value="Tubulin/FtsZ_2-layer-sand-dom"/>
</dbReference>
<keyword evidence="4 8" id="KW-0547">Nucleotide-binding</keyword>
<evidence type="ECO:0000256" key="1">
    <source>
        <dbReference type="ARBA" id="ARBA00009690"/>
    </source>
</evidence>
<evidence type="ECO:0000256" key="7">
    <source>
        <dbReference type="ARBA" id="ARBA00023306"/>
    </source>
</evidence>
<dbReference type="InterPro" id="IPR003008">
    <property type="entry name" value="Tubulin_FtsZ_GTPase"/>
</dbReference>
<dbReference type="Proteomes" id="UP000177691">
    <property type="component" value="Unassembled WGS sequence"/>
</dbReference>
<dbReference type="HAMAP" id="MF_00909">
    <property type="entry name" value="FtsZ"/>
    <property type="match status" value="1"/>
</dbReference>
<feature type="domain" description="Tubulin/FtsZ 2-layer sandwich" evidence="13">
    <location>
        <begin position="207"/>
        <end position="324"/>
    </location>
</feature>
<dbReference type="GO" id="GO:0000917">
    <property type="term" value="P:division septum assembly"/>
    <property type="evidence" value="ECO:0007669"/>
    <property type="project" value="UniProtKB-KW"/>
</dbReference>
<comment type="subunit">
    <text evidence="8">Homodimer. Polymerizes to form a dynamic ring structure in a strictly GTP-dependent manner. Interacts directly with several other division proteins.</text>
</comment>
<gene>
    <name evidence="8" type="primary">ftsZ</name>
    <name evidence="14" type="ORF">A3D54_00585</name>
</gene>
<feature type="binding site" evidence="8">
    <location>
        <position position="187"/>
    </location>
    <ligand>
        <name>GTP</name>
        <dbReference type="ChEBI" id="CHEBI:37565"/>
    </ligand>
</feature>
<evidence type="ECO:0000256" key="5">
    <source>
        <dbReference type="ARBA" id="ARBA00023134"/>
    </source>
</evidence>
<sequence length="398" mass="42302">MAQIKPEIETFAKIKVVGTGGGGGAAVNRMIEAGIRDVEFIAVNTDMQALQHNKAPHKIHIGRAVTKGLGAGMDPELGKLAAEESQNELRDALKGADMVFVTCGLGGGTGSGSSPVIAELARDTGALTIAIVTKPFSFEGAQRRNIAERSLAELTDKVDAVITIPNDKLLQVIDKKTSLLDAFRIADEILRQGVQGISEIITVPGLINVDFADVRSIMNNAGSALMGIGQASGENKAIEAAKMAINSPLLEMSVEGARGVLFTIVGGKDLSMYEVNEAAKVITSSTDEDARIIFGAVIDDRLKDEIKITVIATGFEPAPHKSSSAIDISKDSSPYAPSSFLKSKAEEKNEERMSQGSKKSRVSPLKAAQAEPAKNKERSEEEEDDELGIPAFIRKKMM</sequence>
<dbReference type="PRINTS" id="PR00423">
    <property type="entry name" value="CELLDVISFTSZ"/>
</dbReference>
<dbReference type="CDD" id="cd02201">
    <property type="entry name" value="FtsZ_type1"/>
    <property type="match status" value="1"/>
</dbReference>
<dbReference type="NCBIfam" id="TIGR00065">
    <property type="entry name" value="ftsZ"/>
    <property type="match status" value="1"/>
</dbReference>
<keyword evidence="6 8" id="KW-0717">Septation</keyword>
<name>A0A1F5RVL7_9BACT</name>
<protein>
    <recommendedName>
        <fullName evidence="8 9">Cell division protein FtsZ</fullName>
    </recommendedName>
</protein>
<keyword evidence="7 8" id="KW-0131">Cell cycle</keyword>